<reference evidence="2 3" key="1">
    <citation type="submission" date="2016-02" db="EMBL/GenBank/DDBJ databases">
        <title>Genome analysis of coral dinoflagellate symbionts highlights evolutionary adaptations to a symbiotic lifestyle.</title>
        <authorList>
            <person name="Aranda M."/>
            <person name="Li Y."/>
            <person name="Liew Y.J."/>
            <person name="Baumgarten S."/>
            <person name="Simakov O."/>
            <person name="Wilson M."/>
            <person name="Piel J."/>
            <person name="Ashoor H."/>
            <person name="Bougouffa S."/>
            <person name="Bajic V.B."/>
            <person name="Ryu T."/>
            <person name="Ravasi T."/>
            <person name="Bayer T."/>
            <person name="Micklem G."/>
            <person name="Kim H."/>
            <person name="Bhak J."/>
            <person name="Lajeunesse T.C."/>
            <person name="Voolstra C.R."/>
        </authorList>
    </citation>
    <scope>NUCLEOTIDE SEQUENCE [LARGE SCALE GENOMIC DNA]</scope>
    <source>
        <strain evidence="2 3">CCMP2467</strain>
    </source>
</reference>
<evidence type="ECO:0000313" key="2">
    <source>
        <dbReference type="EMBL" id="OLP79428.1"/>
    </source>
</evidence>
<dbReference type="EMBL" id="LSRX01001486">
    <property type="protein sequence ID" value="OLP79428.1"/>
    <property type="molecule type" value="Genomic_DNA"/>
</dbReference>
<dbReference type="AlphaFoldDB" id="A0A1Q9C934"/>
<gene>
    <name evidence="2" type="ORF">AK812_SmicGene40284</name>
</gene>
<name>A0A1Q9C934_SYMMI</name>
<feature type="region of interest" description="Disordered" evidence="1">
    <location>
        <begin position="546"/>
        <end position="606"/>
    </location>
</feature>
<feature type="compositionally biased region" description="Low complexity" evidence="1">
    <location>
        <begin position="422"/>
        <end position="431"/>
    </location>
</feature>
<accession>A0A1Q9C934</accession>
<keyword evidence="3" id="KW-1185">Reference proteome</keyword>
<comment type="caution">
    <text evidence="2">The sequence shown here is derived from an EMBL/GenBank/DDBJ whole genome shotgun (WGS) entry which is preliminary data.</text>
</comment>
<dbReference type="OrthoDB" id="5977965at2759"/>
<organism evidence="2 3">
    <name type="scientific">Symbiodinium microadriaticum</name>
    <name type="common">Dinoflagellate</name>
    <name type="synonym">Zooxanthella microadriatica</name>
    <dbReference type="NCBI Taxonomy" id="2951"/>
    <lineage>
        <taxon>Eukaryota</taxon>
        <taxon>Sar</taxon>
        <taxon>Alveolata</taxon>
        <taxon>Dinophyceae</taxon>
        <taxon>Suessiales</taxon>
        <taxon>Symbiodiniaceae</taxon>
        <taxon>Symbiodinium</taxon>
    </lineage>
</organism>
<feature type="compositionally biased region" description="Pro residues" evidence="1">
    <location>
        <begin position="578"/>
        <end position="588"/>
    </location>
</feature>
<evidence type="ECO:0000313" key="3">
    <source>
        <dbReference type="Proteomes" id="UP000186817"/>
    </source>
</evidence>
<feature type="region of interest" description="Disordered" evidence="1">
    <location>
        <begin position="391"/>
        <end position="460"/>
    </location>
</feature>
<evidence type="ECO:0000256" key="1">
    <source>
        <dbReference type="SAM" id="MobiDB-lite"/>
    </source>
</evidence>
<feature type="region of interest" description="Disordered" evidence="1">
    <location>
        <begin position="82"/>
        <end position="110"/>
    </location>
</feature>
<feature type="compositionally biased region" description="Pro residues" evidence="1">
    <location>
        <begin position="432"/>
        <end position="441"/>
    </location>
</feature>
<dbReference type="Proteomes" id="UP000186817">
    <property type="component" value="Unassembled WGS sequence"/>
</dbReference>
<sequence>MSLARLGIAPLMEAAAKSANAAPTCRISCEHRDGMAQPRFRRATQASQSRRFLGARSAEDDIQAILDECDRVERNWDALDRGKLQNGASRGRNGTEKFPRPKAPQGKPPIPDMLSWALARQHEFLSAESATLADALHEAQQALADAKLRLRVKEVNIQGQSGKFTIVPKGSSGNSVGIRVTMDALREVDAAGEAVGQTGSVKHSVNTFAAQDFTVGSVEQVTLGSVGAAKISFESTVSSIGSLGVDTYLIADSGALVGDAIELDITVQSMGGGSATKKKGSNKTVSLGGSAELQLSTQVQTDCTWVEMAPDYPMVTTQGSSTTITFRFPRFSSSSLYDPVISGSWGELGLDCSGDSTGGSTTGASSVSASATAGAGAAVAAAEREKIRAQLDEALPSRRRISKDTAEPSTARTTAPDHADSAGESAAEASPPLQPRPPPGRPEMERPAPHLSPLRPEHACQRAQQWKVVGGVGKGGIIVRSSHDLQSEQLPERLATGSLVEQEELVGDRLRFWRLTGSGPKSGWVSIKLAQKDLLVKVIPERDLPWHGFVPVPPPGPNPRRRSTSAQGRRPSASLPRLPQPRSAPPPRVNLATPSSEVHLPPLPRR</sequence>
<protein>
    <submittedName>
        <fullName evidence="2">Uncharacterized protein</fullName>
    </submittedName>
</protein>
<proteinExistence type="predicted"/>